<protein>
    <submittedName>
        <fullName evidence="1">Uncharacterized protein</fullName>
    </submittedName>
</protein>
<evidence type="ECO:0000313" key="1">
    <source>
        <dbReference type="EMBL" id="MBI4210159.1"/>
    </source>
</evidence>
<reference evidence="1" key="1">
    <citation type="submission" date="2020-07" db="EMBL/GenBank/DDBJ databases">
        <title>Huge and variable diversity of episymbiotic CPR bacteria and DPANN archaea in groundwater ecosystems.</title>
        <authorList>
            <person name="He C.Y."/>
            <person name="Keren R."/>
            <person name="Whittaker M."/>
            <person name="Farag I.F."/>
            <person name="Doudna J."/>
            <person name="Cate J.H.D."/>
            <person name="Banfield J.F."/>
        </authorList>
    </citation>
    <scope>NUCLEOTIDE SEQUENCE</scope>
    <source>
        <strain evidence="1">NC_groundwater_1296_Ag_S-0.2um_52_80</strain>
    </source>
</reference>
<proteinExistence type="predicted"/>
<dbReference type="AlphaFoldDB" id="A0A8T3YPR1"/>
<dbReference type="Proteomes" id="UP000732298">
    <property type="component" value="Unassembled WGS sequence"/>
</dbReference>
<sequence length="74" mass="8280">MNLLVEVSPPYGEPFSELRDALIDLGVSFREMQVNETVYYIATVNREQLRVLRSIAEDTGGCVSVISETMEVKA</sequence>
<name>A0A8T3YPR1_9ARCH</name>
<evidence type="ECO:0000313" key="2">
    <source>
        <dbReference type="Proteomes" id="UP000732298"/>
    </source>
</evidence>
<accession>A0A8T3YPR1</accession>
<dbReference type="EMBL" id="JACQPB010000022">
    <property type="protein sequence ID" value="MBI4210159.1"/>
    <property type="molecule type" value="Genomic_DNA"/>
</dbReference>
<organism evidence="1 2">
    <name type="scientific">Candidatus Iainarchaeum sp</name>
    <dbReference type="NCBI Taxonomy" id="3101447"/>
    <lineage>
        <taxon>Archaea</taxon>
        <taxon>Candidatus Iainarchaeota</taxon>
        <taxon>Candidatus Iainarchaeia</taxon>
        <taxon>Candidatus Iainarchaeales</taxon>
        <taxon>Candidatus Iainarchaeaceae</taxon>
        <taxon>Candidatus Iainarchaeum</taxon>
    </lineage>
</organism>
<comment type="caution">
    <text evidence="1">The sequence shown here is derived from an EMBL/GenBank/DDBJ whole genome shotgun (WGS) entry which is preliminary data.</text>
</comment>
<gene>
    <name evidence="1" type="ORF">HY544_01460</name>
</gene>